<dbReference type="SUPFAM" id="SSF52172">
    <property type="entry name" value="CheY-like"/>
    <property type="match status" value="1"/>
</dbReference>
<protein>
    <submittedName>
        <fullName evidence="5">DNA-binding response regulator</fullName>
    </submittedName>
</protein>
<feature type="modified residue" description="4-aspartylphosphate" evidence="2">
    <location>
        <position position="63"/>
    </location>
</feature>
<keyword evidence="2" id="KW-0597">Phosphoprotein</keyword>
<reference evidence="5 6" key="1">
    <citation type="submission" date="2019-06" db="EMBL/GenBank/DDBJ databases">
        <title>Whole genome shotgun sequence of Cellulomonas uda NBRC 3747.</title>
        <authorList>
            <person name="Hosoyama A."/>
            <person name="Uohara A."/>
            <person name="Ohji S."/>
            <person name="Ichikawa N."/>
        </authorList>
    </citation>
    <scope>NUCLEOTIDE SEQUENCE [LARGE SCALE GENOMIC DNA]</scope>
    <source>
        <strain evidence="5 6">NBRC 3747</strain>
    </source>
</reference>
<feature type="domain" description="HTH luxR-type" evidence="3">
    <location>
        <begin position="142"/>
        <end position="207"/>
    </location>
</feature>
<dbReference type="InterPro" id="IPR016032">
    <property type="entry name" value="Sig_transdc_resp-reg_C-effctor"/>
</dbReference>
<proteinExistence type="predicted"/>
<dbReference type="Pfam" id="PF00072">
    <property type="entry name" value="Response_reg"/>
    <property type="match status" value="1"/>
</dbReference>
<feature type="domain" description="Response regulatory" evidence="4">
    <location>
        <begin position="12"/>
        <end position="127"/>
    </location>
</feature>
<dbReference type="SMART" id="SM00448">
    <property type="entry name" value="REC"/>
    <property type="match status" value="1"/>
</dbReference>
<keyword evidence="6" id="KW-1185">Reference proteome</keyword>
<dbReference type="InterPro" id="IPR001789">
    <property type="entry name" value="Sig_transdc_resp-reg_receiver"/>
</dbReference>
<accession>A0A4Y3KBU3</accession>
<dbReference type="Proteomes" id="UP000315842">
    <property type="component" value="Unassembled WGS sequence"/>
</dbReference>
<dbReference type="PROSITE" id="PS00622">
    <property type="entry name" value="HTH_LUXR_1"/>
    <property type="match status" value="1"/>
</dbReference>
<dbReference type="GO" id="GO:0000160">
    <property type="term" value="P:phosphorelay signal transduction system"/>
    <property type="evidence" value="ECO:0007669"/>
    <property type="project" value="InterPro"/>
</dbReference>
<evidence type="ECO:0000256" key="2">
    <source>
        <dbReference type="PROSITE-ProRule" id="PRU00169"/>
    </source>
</evidence>
<evidence type="ECO:0000313" key="6">
    <source>
        <dbReference type="Proteomes" id="UP000315842"/>
    </source>
</evidence>
<evidence type="ECO:0000256" key="1">
    <source>
        <dbReference type="ARBA" id="ARBA00023125"/>
    </source>
</evidence>
<dbReference type="InterPro" id="IPR036388">
    <property type="entry name" value="WH-like_DNA-bd_sf"/>
</dbReference>
<dbReference type="SUPFAM" id="SSF46894">
    <property type="entry name" value="C-terminal effector domain of the bipartite response regulators"/>
    <property type="match status" value="1"/>
</dbReference>
<dbReference type="Gene3D" id="1.10.10.10">
    <property type="entry name" value="Winged helix-like DNA-binding domain superfamily/Winged helix DNA-binding domain"/>
    <property type="match status" value="1"/>
</dbReference>
<dbReference type="GO" id="GO:0006355">
    <property type="term" value="P:regulation of DNA-templated transcription"/>
    <property type="evidence" value="ECO:0007669"/>
    <property type="project" value="InterPro"/>
</dbReference>
<dbReference type="CDD" id="cd06170">
    <property type="entry name" value="LuxR_C_like"/>
    <property type="match status" value="1"/>
</dbReference>
<dbReference type="PROSITE" id="PS50043">
    <property type="entry name" value="HTH_LUXR_2"/>
    <property type="match status" value="1"/>
</dbReference>
<dbReference type="GO" id="GO:0003677">
    <property type="term" value="F:DNA binding"/>
    <property type="evidence" value="ECO:0007669"/>
    <property type="project" value="UniProtKB-KW"/>
</dbReference>
<dbReference type="Pfam" id="PF00196">
    <property type="entry name" value="GerE"/>
    <property type="match status" value="1"/>
</dbReference>
<dbReference type="PRINTS" id="PR00038">
    <property type="entry name" value="HTHLUXR"/>
</dbReference>
<name>A0A4Y3KBU3_CELUD</name>
<dbReference type="InterPro" id="IPR000792">
    <property type="entry name" value="Tscrpt_reg_LuxR_C"/>
</dbReference>
<dbReference type="PANTHER" id="PTHR43214">
    <property type="entry name" value="TWO-COMPONENT RESPONSE REGULATOR"/>
    <property type="match status" value="1"/>
</dbReference>
<dbReference type="AlphaFoldDB" id="A0A4Y3KBU3"/>
<sequence>MTATPAAGRHTRVVLADDEDLLRTALGELLSLQEGITVVDQVADGPAAVASVLEHQPDVVLLDLEMPHLDGISTAEQILAQSTTKVVLVTRHARPGVLRRALAVGVSAFASKSTSASLLAAIVHDVAAGGRYIDSTVAAAALSADACPLTSRELDVLREVRRGLRAREIGEALHLSSGTVRNYLSSAMAKIGAADRREAADRAWSEGWI</sequence>
<evidence type="ECO:0000259" key="3">
    <source>
        <dbReference type="PROSITE" id="PS50043"/>
    </source>
</evidence>
<comment type="caution">
    <text evidence="5">The sequence shown here is derived from an EMBL/GenBank/DDBJ whole genome shotgun (WGS) entry which is preliminary data.</text>
</comment>
<dbReference type="PANTHER" id="PTHR43214:SF42">
    <property type="entry name" value="TRANSCRIPTIONAL REGULATORY PROTEIN DESR"/>
    <property type="match status" value="1"/>
</dbReference>
<dbReference type="RefSeq" id="WP_094181538.1">
    <property type="nucleotide sequence ID" value="NZ_BJLP01000042.1"/>
</dbReference>
<dbReference type="EMBL" id="BJLP01000042">
    <property type="protein sequence ID" value="GEA81929.1"/>
    <property type="molecule type" value="Genomic_DNA"/>
</dbReference>
<dbReference type="InterPro" id="IPR039420">
    <property type="entry name" value="WalR-like"/>
</dbReference>
<dbReference type="SMART" id="SM00421">
    <property type="entry name" value="HTH_LUXR"/>
    <property type="match status" value="1"/>
</dbReference>
<evidence type="ECO:0000313" key="5">
    <source>
        <dbReference type="EMBL" id="GEA81929.1"/>
    </source>
</evidence>
<gene>
    <name evidence="5" type="ORF">CUD01_23730</name>
</gene>
<dbReference type="InterPro" id="IPR011006">
    <property type="entry name" value="CheY-like_superfamily"/>
</dbReference>
<dbReference type="Gene3D" id="3.40.50.2300">
    <property type="match status" value="1"/>
</dbReference>
<dbReference type="PROSITE" id="PS50110">
    <property type="entry name" value="RESPONSE_REGULATORY"/>
    <property type="match status" value="1"/>
</dbReference>
<evidence type="ECO:0000259" key="4">
    <source>
        <dbReference type="PROSITE" id="PS50110"/>
    </source>
</evidence>
<organism evidence="5 6">
    <name type="scientific">Cellulomonas uda</name>
    <dbReference type="NCBI Taxonomy" id="1714"/>
    <lineage>
        <taxon>Bacteria</taxon>
        <taxon>Bacillati</taxon>
        <taxon>Actinomycetota</taxon>
        <taxon>Actinomycetes</taxon>
        <taxon>Micrococcales</taxon>
        <taxon>Cellulomonadaceae</taxon>
        <taxon>Cellulomonas</taxon>
    </lineage>
</organism>
<keyword evidence="1 5" id="KW-0238">DNA-binding</keyword>